<name>A0ABN9S5C9_9DINO</name>
<evidence type="ECO:0000256" key="1">
    <source>
        <dbReference type="ARBA" id="ARBA00001933"/>
    </source>
</evidence>
<dbReference type="PANTHER" id="PTHR43797">
    <property type="entry name" value="HOMOCYSTEINE/CYSTEINE SYNTHASE"/>
    <property type="match status" value="1"/>
</dbReference>
<dbReference type="NCBIfam" id="TIGR01326">
    <property type="entry name" value="OAH_OAS_sulfhy"/>
    <property type="match status" value="1"/>
</dbReference>
<dbReference type="PIRSF" id="PIRSF001434">
    <property type="entry name" value="CGS"/>
    <property type="match status" value="1"/>
</dbReference>
<dbReference type="Gene3D" id="3.90.1150.10">
    <property type="entry name" value="Aspartate Aminotransferase, domain 1"/>
    <property type="match status" value="1"/>
</dbReference>
<dbReference type="InterPro" id="IPR015422">
    <property type="entry name" value="PyrdxlP-dep_Trfase_small"/>
</dbReference>
<comment type="caution">
    <text evidence="6">The sequence shown here is derived from an EMBL/GenBank/DDBJ whole genome shotgun (WGS) entry which is preliminary data.</text>
</comment>
<dbReference type="Gene3D" id="3.40.640.10">
    <property type="entry name" value="Type I PLP-dependent aspartate aminotransferase-like (Major domain)"/>
    <property type="match status" value="1"/>
</dbReference>
<dbReference type="EMBL" id="CAUYUJ010008966">
    <property type="protein sequence ID" value="CAK0825485.1"/>
    <property type="molecule type" value="Genomic_DNA"/>
</dbReference>
<evidence type="ECO:0000256" key="5">
    <source>
        <dbReference type="RuleBase" id="RU362118"/>
    </source>
</evidence>
<sequence length="449" mass="48344">MEPKQFGGRCPTDARFATQCLYAGQEPDPTTGARTCPITMSTGFVFKDSEDAAAKFALQAFGPIYTRITNPTADAVEKKIAALEGGMAALAVASGHAAQLLAFSNLLQAGDHFVTTDKLYGGSVTQFGRQFKQFGWEVSFCPHDDFEAIEKAFTDKTKALYCEAIANPGGLVVDLQKLAEIAHSKGVPLIVDNTTATPYLVRPFEHGADIIVHSATKGLCGHGNAMGGFIVEKGDFDWGSGKFPILSEPCDSYHGMKMYETFGKDGPVAGMFGTQGKTGLAFIIAARTLGLRDMGMCISPFNAFLISMGMETLPLRMQKHTENALSVAQFLQKHEKVQWVRYGGLKDDKSHGLHLKYCPKGAGALFTFGLKGGYESGKKLVDSVKMISLVANLGDSRTLIAHPSSMMHSQLTEEQRKAAGAESETLRISIGIEDVEDIIADLSQALETC</sequence>
<dbReference type="PANTHER" id="PTHR43797:SF2">
    <property type="entry name" value="HOMOCYSTEINE_CYSTEINE SYNTHASE"/>
    <property type="match status" value="1"/>
</dbReference>
<organism evidence="6 7">
    <name type="scientific">Prorocentrum cordatum</name>
    <dbReference type="NCBI Taxonomy" id="2364126"/>
    <lineage>
        <taxon>Eukaryota</taxon>
        <taxon>Sar</taxon>
        <taxon>Alveolata</taxon>
        <taxon>Dinophyceae</taxon>
        <taxon>Prorocentrales</taxon>
        <taxon>Prorocentraceae</taxon>
        <taxon>Prorocentrum</taxon>
    </lineage>
</organism>
<evidence type="ECO:0000313" key="6">
    <source>
        <dbReference type="EMBL" id="CAK0825485.1"/>
    </source>
</evidence>
<dbReference type="InterPro" id="IPR015424">
    <property type="entry name" value="PyrdxlP-dep_Trfase"/>
</dbReference>
<keyword evidence="4 5" id="KW-0663">Pyridoxal phosphate</keyword>
<evidence type="ECO:0008006" key="8">
    <source>
        <dbReference type="Google" id="ProtNLM"/>
    </source>
</evidence>
<comment type="cofactor">
    <cofactor evidence="1 5">
        <name>pyridoxal 5'-phosphate</name>
        <dbReference type="ChEBI" id="CHEBI:597326"/>
    </cofactor>
</comment>
<proteinExistence type="inferred from homology"/>
<dbReference type="InterPro" id="IPR006235">
    <property type="entry name" value="OAc-hSer/O-AcSer_sulfhydrylase"/>
</dbReference>
<protein>
    <recommendedName>
        <fullName evidence="8">O-acetylhomoserine aminocarboxypropyltransferase</fullName>
    </recommendedName>
</protein>
<evidence type="ECO:0000313" key="7">
    <source>
        <dbReference type="Proteomes" id="UP001189429"/>
    </source>
</evidence>
<reference evidence="6" key="1">
    <citation type="submission" date="2023-10" db="EMBL/GenBank/DDBJ databases">
        <authorList>
            <person name="Chen Y."/>
            <person name="Shah S."/>
            <person name="Dougan E. K."/>
            <person name="Thang M."/>
            <person name="Chan C."/>
        </authorList>
    </citation>
    <scope>NUCLEOTIDE SEQUENCE [LARGE SCALE GENOMIC DNA]</scope>
</reference>
<dbReference type="SUPFAM" id="SSF53383">
    <property type="entry name" value="PLP-dependent transferases"/>
    <property type="match status" value="1"/>
</dbReference>
<accession>A0ABN9S5C9</accession>
<dbReference type="CDD" id="cd00614">
    <property type="entry name" value="CGS_like"/>
    <property type="match status" value="1"/>
</dbReference>
<keyword evidence="3" id="KW-0808">Transferase</keyword>
<dbReference type="InterPro" id="IPR000277">
    <property type="entry name" value="Cys/Met-Metab_PyrdxlP-dep_enz"/>
</dbReference>
<dbReference type="InterPro" id="IPR015421">
    <property type="entry name" value="PyrdxlP-dep_Trfase_major"/>
</dbReference>
<evidence type="ECO:0000256" key="4">
    <source>
        <dbReference type="ARBA" id="ARBA00022898"/>
    </source>
</evidence>
<evidence type="ECO:0000256" key="3">
    <source>
        <dbReference type="ARBA" id="ARBA00022679"/>
    </source>
</evidence>
<evidence type="ECO:0000256" key="2">
    <source>
        <dbReference type="ARBA" id="ARBA00009077"/>
    </source>
</evidence>
<keyword evidence="7" id="KW-1185">Reference proteome</keyword>
<dbReference type="Pfam" id="PF01053">
    <property type="entry name" value="Cys_Met_Meta_PP"/>
    <property type="match status" value="1"/>
</dbReference>
<dbReference type="Proteomes" id="UP001189429">
    <property type="component" value="Unassembled WGS sequence"/>
</dbReference>
<comment type="similarity">
    <text evidence="2 5">Belongs to the trans-sulfuration enzymes family.</text>
</comment>
<gene>
    <name evidence="6" type="ORF">PCOR1329_LOCUS25603</name>
</gene>